<dbReference type="EMBL" id="CP142149">
    <property type="protein sequence ID" value="WSE26098.1"/>
    <property type="molecule type" value="Genomic_DNA"/>
</dbReference>
<reference evidence="3 4" key="1">
    <citation type="journal article" date="2015" name="Int. J. Syst. Evol. Microbiol.">
        <title>Amycolatopsis rhabdoformis sp. nov., an actinomycete isolated from a tropical forest soil.</title>
        <authorList>
            <person name="Souza W.R."/>
            <person name="Silva R.E."/>
            <person name="Goodfellow M."/>
            <person name="Busarakam K."/>
            <person name="Figueiro F.S."/>
            <person name="Ferreira D."/>
            <person name="Rodrigues-Filho E."/>
            <person name="Moraes L.A.B."/>
            <person name="Zucchi T.D."/>
        </authorList>
    </citation>
    <scope>NUCLEOTIDE SEQUENCE [LARGE SCALE GENOMIC DNA]</scope>
    <source>
        <strain evidence="3 4">NCIMB 14900</strain>
    </source>
</reference>
<feature type="region of interest" description="Disordered" evidence="1">
    <location>
        <begin position="167"/>
        <end position="238"/>
    </location>
</feature>
<feature type="transmembrane region" description="Helical" evidence="2">
    <location>
        <begin position="25"/>
        <end position="45"/>
    </location>
</feature>
<keyword evidence="2" id="KW-1133">Transmembrane helix</keyword>
<dbReference type="RefSeq" id="WP_326565065.1">
    <property type="nucleotide sequence ID" value="NZ_CP142149.1"/>
</dbReference>
<evidence type="ECO:0000313" key="4">
    <source>
        <dbReference type="Proteomes" id="UP001330812"/>
    </source>
</evidence>
<organism evidence="3 4">
    <name type="scientific">Amycolatopsis rhabdoformis</name>
    <dbReference type="NCBI Taxonomy" id="1448059"/>
    <lineage>
        <taxon>Bacteria</taxon>
        <taxon>Bacillati</taxon>
        <taxon>Actinomycetota</taxon>
        <taxon>Actinomycetes</taxon>
        <taxon>Pseudonocardiales</taxon>
        <taxon>Pseudonocardiaceae</taxon>
        <taxon>Amycolatopsis</taxon>
    </lineage>
</organism>
<feature type="compositionally biased region" description="Low complexity" evidence="1">
    <location>
        <begin position="183"/>
        <end position="200"/>
    </location>
</feature>
<evidence type="ECO:0008006" key="5">
    <source>
        <dbReference type="Google" id="ProtNLM"/>
    </source>
</evidence>
<proteinExistence type="predicted"/>
<keyword evidence="2" id="KW-0812">Transmembrane</keyword>
<sequence>MTGEIDRTIVQPAADAGRDRGLRRLLLVGVALLLVPMAFLAFQYFSQHGEITELQQTSDSRAADVGRLAQQVKSLGATPVVQPPPAAPAAVSVAVDPDVLRAAARSAVEDYCSARDECRGANGETPDFDALTNAVLARIPVPKDGAPGKDAPTPDVAGAVAAYCGQDTDPCRGSDGTKGDTGDTGATGATGAPGPACPDGYQLADATIETPDGPRPGKACVDPTAGIPPSQPEPPTGG</sequence>
<evidence type="ECO:0000256" key="1">
    <source>
        <dbReference type="SAM" id="MobiDB-lite"/>
    </source>
</evidence>
<evidence type="ECO:0000256" key="2">
    <source>
        <dbReference type="SAM" id="Phobius"/>
    </source>
</evidence>
<protein>
    <recommendedName>
        <fullName evidence="5">Collagen-like protein</fullName>
    </recommendedName>
</protein>
<name>A0ABZ1HUY3_9PSEU</name>
<feature type="compositionally biased region" description="Pro residues" evidence="1">
    <location>
        <begin position="229"/>
        <end position="238"/>
    </location>
</feature>
<dbReference type="Proteomes" id="UP001330812">
    <property type="component" value="Chromosome"/>
</dbReference>
<keyword evidence="4" id="KW-1185">Reference proteome</keyword>
<gene>
    <name evidence="3" type="ORF">VSH64_24805</name>
</gene>
<keyword evidence="2" id="KW-0472">Membrane</keyword>
<feature type="compositionally biased region" description="Basic and acidic residues" evidence="1">
    <location>
        <begin position="169"/>
        <end position="181"/>
    </location>
</feature>
<evidence type="ECO:0000313" key="3">
    <source>
        <dbReference type="EMBL" id="WSE26098.1"/>
    </source>
</evidence>
<accession>A0ABZ1HUY3</accession>